<feature type="domain" description="N-acetyltransferase" evidence="3">
    <location>
        <begin position="2"/>
        <end position="152"/>
    </location>
</feature>
<sequence length="152" mass="16326">MIIVELGNPLDPQPSALLAEAQALQAEIYSDEHNHALPTDALAADDVRFFIAREGDSILGVGAFKIHADDKYGEVKSMFTATAGRGKGIAAAIMRAIEDMAQAEGLTSLKLETGDELAAAVRLYERFGFARCLAFGSYENNGVSVFMQKTLD</sequence>
<evidence type="ECO:0000256" key="2">
    <source>
        <dbReference type="ARBA" id="ARBA00023315"/>
    </source>
</evidence>
<dbReference type="EMBL" id="FWFW01000003">
    <property type="protein sequence ID" value="SLN31970.1"/>
    <property type="molecule type" value="Genomic_DNA"/>
</dbReference>
<dbReference type="STRING" id="658057.SAMN04488032_10863"/>
<keyword evidence="2 4" id="KW-0012">Acyltransferase</keyword>
<dbReference type="PROSITE" id="PS51186">
    <property type="entry name" value="GNAT"/>
    <property type="match status" value="1"/>
</dbReference>
<evidence type="ECO:0000313" key="5">
    <source>
        <dbReference type="Proteomes" id="UP000193307"/>
    </source>
</evidence>
<protein>
    <submittedName>
        <fullName evidence="4">Putative N-acetyltransferase YsnE</fullName>
        <ecNumber evidence="4">2.3.1.-</ecNumber>
    </submittedName>
</protein>
<reference evidence="4 5" key="1">
    <citation type="submission" date="2017-03" db="EMBL/GenBank/DDBJ databases">
        <authorList>
            <person name="Afonso C.L."/>
            <person name="Miller P.J."/>
            <person name="Scott M.A."/>
            <person name="Spackman E."/>
            <person name="Goraichik I."/>
            <person name="Dimitrov K.M."/>
            <person name="Suarez D.L."/>
            <person name="Swayne D.E."/>
        </authorList>
    </citation>
    <scope>NUCLEOTIDE SEQUENCE [LARGE SCALE GENOMIC DNA]</scope>
    <source>
        <strain evidence="4 5">CECT 7971</strain>
    </source>
</reference>
<dbReference type="InterPro" id="IPR000182">
    <property type="entry name" value="GNAT_dom"/>
</dbReference>
<dbReference type="InterPro" id="IPR016181">
    <property type="entry name" value="Acyl_CoA_acyltransferase"/>
</dbReference>
<keyword evidence="5" id="KW-1185">Reference proteome</keyword>
<dbReference type="GO" id="GO:0016747">
    <property type="term" value="F:acyltransferase activity, transferring groups other than amino-acyl groups"/>
    <property type="evidence" value="ECO:0007669"/>
    <property type="project" value="InterPro"/>
</dbReference>
<accession>A0A1Y5S7K9</accession>
<dbReference type="OrthoDB" id="9803233at2"/>
<dbReference type="Pfam" id="PF00583">
    <property type="entry name" value="Acetyltransf_1"/>
    <property type="match status" value="1"/>
</dbReference>
<dbReference type="Gene3D" id="3.40.630.30">
    <property type="match status" value="1"/>
</dbReference>
<dbReference type="SUPFAM" id="SSF55729">
    <property type="entry name" value="Acyl-CoA N-acyltransferases (Nat)"/>
    <property type="match status" value="1"/>
</dbReference>
<evidence type="ECO:0000259" key="3">
    <source>
        <dbReference type="PROSITE" id="PS51186"/>
    </source>
</evidence>
<organism evidence="4 5">
    <name type="scientific">Pacificibacter marinus</name>
    <dbReference type="NCBI Taxonomy" id="658057"/>
    <lineage>
        <taxon>Bacteria</taxon>
        <taxon>Pseudomonadati</taxon>
        <taxon>Pseudomonadota</taxon>
        <taxon>Alphaproteobacteria</taxon>
        <taxon>Rhodobacterales</taxon>
        <taxon>Roseobacteraceae</taxon>
        <taxon>Pacificibacter</taxon>
    </lineage>
</organism>
<name>A0A1Y5S7K9_9RHOB</name>
<keyword evidence="1 4" id="KW-0808">Transferase</keyword>
<dbReference type="CDD" id="cd04301">
    <property type="entry name" value="NAT_SF"/>
    <property type="match status" value="1"/>
</dbReference>
<dbReference type="RefSeq" id="WP_085848137.1">
    <property type="nucleotide sequence ID" value="NZ_FNZV01000008.1"/>
</dbReference>
<dbReference type="InterPro" id="IPR050832">
    <property type="entry name" value="Bact_Acetyltransf"/>
</dbReference>
<dbReference type="PANTHER" id="PTHR43877">
    <property type="entry name" value="AMINOALKYLPHOSPHONATE N-ACETYLTRANSFERASE-RELATED-RELATED"/>
    <property type="match status" value="1"/>
</dbReference>
<dbReference type="AlphaFoldDB" id="A0A1Y5S7K9"/>
<evidence type="ECO:0000256" key="1">
    <source>
        <dbReference type="ARBA" id="ARBA00022679"/>
    </source>
</evidence>
<dbReference type="EC" id="2.3.1.-" evidence="4"/>
<gene>
    <name evidence="4" type="primary">ysnE</name>
    <name evidence="4" type="ORF">PAM7971_01245</name>
</gene>
<dbReference type="Proteomes" id="UP000193307">
    <property type="component" value="Unassembled WGS sequence"/>
</dbReference>
<proteinExistence type="predicted"/>
<dbReference type="PANTHER" id="PTHR43877:SF5">
    <property type="entry name" value="BLL8307 PROTEIN"/>
    <property type="match status" value="1"/>
</dbReference>
<evidence type="ECO:0000313" key="4">
    <source>
        <dbReference type="EMBL" id="SLN31970.1"/>
    </source>
</evidence>